<evidence type="ECO:0000313" key="2">
    <source>
        <dbReference type="Proteomes" id="UP001524587"/>
    </source>
</evidence>
<evidence type="ECO:0008006" key="3">
    <source>
        <dbReference type="Google" id="ProtNLM"/>
    </source>
</evidence>
<gene>
    <name evidence="1" type="ORF">NFI95_04175</name>
</gene>
<reference evidence="1 2" key="1">
    <citation type="submission" date="2022-06" db="EMBL/GenBank/DDBJ databases">
        <title>Endosaccharibacter gen. nov., sp. nov., endophytic bacteria isolated from sugarcane.</title>
        <authorList>
            <person name="Pitiwittayakul N."/>
            <person name="Yukphan P."/>
            <person name="Charoenyingcharoen P."/>
            <person name="Tanasupawat S."/>
        </authorList>
    </citation>
    <scope>NUCLEOTIDE SEQUENCE [LARGE SCALE GENOMIC DNA]</scope>
    <source>
        <strain evidence="1 2">KSS8</strain>
    </source>
</reference>
<comment type="caution">
    <text evidence="1">The sequence shown here is derived from an EMBL/GenBank/DDBJ whole genome shotgun (WGS) entry which is preliminary data.</text>
</comment>
<keyword evidence="2" id="KW-1185">Reference proteome</keyword>
<proteinExistence type="predicted"/>
<sequence length="97" mass="9323">MAPAALFGVALLLAGCGHSKSGSPTLSVTCDGTLMLAGATQITAASDNGGGVATLRFPDPANPGQTGTLPVPGGRSCVITPVVSTDGDQHGAAQPGH</sequence>
<protein>
    <recommendedName>
        <fullName evidence="3">Secreted protein</fullName>
    </recommendedName>
</protein>
<organism evidence="1 2">
    <name type="scientific">Endosaccharibacter trunci</name>
    <dbReference type="NCBI Taxonomy" id="2812733"/>
    <lineage>
        <taxon>Bacteria</taxon>
        <taxon>Pseudomonadati</taxon>
        <taxon>Pseudomonadota</taxon>
        <taxon>Alphaproteobacteria</taxon>
        <taxon>Acetobacterales</taxon>
        <taxon>Acetobacteraceae</taxon>
        <taxon>Endosaccharibacter</taxon>
    </lineage>
</organism>
<name>A0ABT1W432_9PROT</name>
<accession>A0ABT1W432</accession>
<evidence type="ECO:0000313" key="1">
    <source>
        <dbReference type="EMBL" id="MCQ8277645.1"/>
    </source>
</evidence>
<dbReference type="Proteomes" id="UP001524587">
    <property type="component" value="Unassembled WGS sequence"/>
</dbReference>
<dbReference type="EMBL" id="JAMSKV010000002">
    <property type="protein sequence ID" value="MCQ8277645.1"/>
    <property type="molecule type" value="Genomic_DNA"/>
</dbReference>
<dbReference type="RefSeq" id="WP_422863086.1">
    <property type="nucleotide sequence ID" value="NZ_JAMSKV010000002.1"/>
</dbReference>